<dbReference type="RefSeq" id="YP_010842088.1">
    <property type="nucleotide sequence ID" value="NC_079139.1"/>
</dbReference>
<dbReference type="GeneID" id="80558685"/>
<evidence type="ECO:0000313" key="3">
    <source>
        <dbReference type="Proteomes" id="UP001321479"/>
    </source>
</evidence>
<keyword evidence="3" id="KW-1185">Reference proteome</keyword>
<feature type="region of interest" description="Disordered" evidence="1">
    <location>
        <begin position="332"/>
        <end position="368"/>
    </location>
</feature>
<name>A0ABM7NTH4_9VIRU</name>
<feature type="compositionally biased region" description="Low complexity" evidence="1">
    <location>
        <begin position="332"/>
        <end position="365"/>
    </location>
</feature>
<proteinExistence type="predicted"/>
<reference evidence="2 3" key="1">
    <citation type="submission" date="2021-02" db="EMBL/GenBank/DDBJ databases">
        <title>Cotonvirus japonicus, which uses Golgi apparatus of host cells for its virion factory, phylogenetically links tailed tupanvirus and icosahedral mimivirus.</title>
        <authorList>
            <person name="Takahashi H."/>
            <person name="Fukaya S."/>
            <person name="Song C."/>
            <person name="Murata K."/>
            <person name="Takemura M."/>
        </authorList>
    </citation>
    <scope>NUCLEOTIDE SEQUENCE [LARGE SCALE GENOMIC DNA]</scope>
</reference>
<dbReference type="InterPro" id="IPR043908">
    <property type="entry name" value="DUF5769"/>
</dbReference>
<organism evidence="2 3">
    <name type="scientific">Cotonvirus japonicus</name>
    <dbReference type="NCBI Taxonomy" id="2811091"/>
    <lineage>
        <taxon>Viruses</taxon>
        <taxon>Varidnaviria</taxon>
        <taxon>Bamfordvirae</taxon>
        <taxon>Nucleocytoviricota</taxon>
        <taxon>Megaviricetes</taxon>
        <taxon>Imitervirales</taxon>
        <taxon>Mimiviridae</taxon>
        <taxon>Megamimivirinae</taxon>
        <taxon>Cotonvirus</taxon>
        <taxon>Cotonvirus japonicum</taxon>
    </lineage>
</organism>
<accession>A0ABM7NTH4</accession>
<dbReference type="Pfam" id="PF19073">
    <property type="entry name" value="DUF5769"/>
    <property type="match status" value="1"/>
</dbReference>
<dbReference type="EMBL" id="AP024483">
    <property type="protein sequence ID" value="BCS83480.1"/>
    <property type="molecule type" value="Genomic_DNA"/>
</dbReference>
<dbReference type="Proteomes" id="UP001321479">
    <property type="component" value="Segment"/>
</dbReference>
<evidence type="ECO:0000256" key="1">
    <source>
        <dbReference type="SAM" id="MobiDB-lite"/>
    </source>
</evidence>
<protein>
    <submittedName>
        <fullName evidence="2">Uncharacterized protein</fullName>
    </submittedName>
</protein>
<evidence type="ECO:0000313" key="2">
    <source>
        <dbReference type="EMBL" id="BCS83480.1"/>
    </source>
</evidence>
<sequence length="477" mass="54550">MNTFLSMVSITSNEDGYLNLSNCSSDSLNKEESDNQFDAFSSSVIVSKIYHKYARKCALSLLFLKIEQEQVDCYGSMVRDMLSNISSDDLKIRFKSENQAKFFLITLKIYFKIKLISKESNIDTISIKIKPNCSSEYYMDYFMNNNYTMKLLNKSSKQSSKYVISNLVKVFKRIQFNVDLTYETTSYYSEWEYHPINCDIDVDSLMTNKFIDSSNIDKNFTCQIKLINPKCDITDVINNVRNMEFIILSKTGTPLIEHVKWEDNNYCDYFYDIFSKTPCIDRYSILGKQIMKKKLILEMQGWRCKNLPCKNPNCIIYVKPCSDLSDGSSSTSISSSSSSSRSSSSSSSSSSSTITSTDSSPATSINYLDTNKSSDTKISSDNIMISNHVHEHNPEHDDKDFVDYLKSSGSPRILQHNEINVKTNVTKCNDNDYTDIHTDKYINTSNIPITDDCLYSSNVYTINTSRNKIFTNVQPKP</sequence>